<organism evidence="2">
    <name type="scientific">mine drainage metagenome</name>
    <dbReference type="NCBI Taxonomy" id="410659"/>
    <lineage>
        <taxon>unclassified sequences</taxon>
        <taxon>metagenomes</taxon>
        <taxon>ecological metagenomes</taxon>
    </lineage>
</organism>
<reference evidence="2" key="2">
    <citation type="journal article" date="2014" name="ISME J.">
        <title>Microbial stratification in low pH oxic and suboxic macroscopic growths along an acid mine drainage.</title>
        <authorList>
            <person name="Mendez-Garcia C."/>
            <person name="Mesa V."/>
            <person name="Sprenger R.R."/>
            <person name="Richter M."/>
            <person name="Diez M.S."/>
            <person name="Solano J."/>
            <person name="Bargiela R."/>
            <person name="Golyshina O.V."/>
            <person name="Manteca A."/>
            <person name="Ramos J.L."/>
            <person name="Gallego J.R."/>
            <person name="Llorente I."/>
            <person name="Martins Dos Santos V.A."/>
            <person name="Jensen O.N."/>
            <person name="Pelaez A.I."/>
            <person name="Sanchez J."/>
            <person name="Ferrer M."/>
        </authorList>
    </citation>
    <scope>NUCLEOTIDE SEQUENCE</scope>
</reference>
<reference evidence="2" key="1">
    <citation type="submission" date="2013-08" db="EMBL/GenBank/DDBJ databases">
        <authorList>
            <person name="Mendez C."/>
            <person name="Richter M."/>
            <person name="Ferrer M."/>
            <person name="Sanchez J."/>
        </authorList>
    </citation>
    <scope>NUCLEOTIDE SEQUENCE</scope>
</reference>
<evidence type="ECO:0000313" key="2">
    <source>
        <dbReference type="EMBL" id="EQD79173.1"/>
    </source>
</evidence>
<dbReference type="InterPro" id="IPR010383">
    <property type="entry name" value="Glyco_hydrolase_94_b-supersand"/>
</dbReference>
<dbReference type="EMBL" id="AUZX01001407">
    <property type="protein sequence ID" value="EQD79173.1"/>
    <property type="molecule type" value="Genomic_DNA"/>
</dbReference>
<dbReference type="PANTHER" id="PTHR37469:SF2">
    <property type="entry name" value="CELLOBIONIC ACID PHOSPHORYLASE"/>
    <property type="match status" value="1"/>
</dbReference>
<dbReference type="SMART" id="SM01068">
    <property type="entry name" value="CBM_X"/>
    <property type="match status" value="1"/>
</dbReference>
<dbReference type="InterPro" id="IPR052047">
    <property type="entry name" value="GH94_Enzymes"/>
</dbReference>
<dbReference type="Pfam" id="PF06165">
    <property type="entry name" value="GH94_b-supersand"/>
    <property type="match status" value="1"/>
</dbReference>
<dbReference type="InterPro" id="IPR037018">
    <property type="entry name" value="GH65_N"/>
</dbReference>
<dbReference type="GO" id="GO:0030246">
    <property type="term" value="F:carbohydrate binding"/>
    <property type="evidence" value="ECO:0007669"/>
    <property type="project" value="InterPro"/>
</dbReference>
<dbReference type="GO" id="GO:0016740">
    <property type="term" value="F:transferase activity"/>
    <property type="evidence" value="ECO:0007669"/>
    <property type="project" value="UniProtKB-KW"/>
</dbReference>
<protein>
    <submittedName>
        <fullName evidence="2">Glycosyltransferase 36</fullName>
    </submittedName>
</protein>
<dbReference type="PANTHER" id="PTHR37469">
    <property type="entry name" value="CELLOBIONIC ACID PHOSPHORYLASE-RELATED"/>
    <property type="match status" value="1"/>
</dbReference>
<accession>T1CCP8</accession>
<dbReference type="InterPro" id="IPR037820">
    <property type="entry name" value="GH94N_NdvB"/>
</dbReference>
<dbReference type="CDD" id="cd11753">
    <property type="entry name" value="GH94N_ChvB_NdvB_2_like"/>
    <property type="match status" value="1"/>
</dbReference>
<feature type="domain" description="Glycosyl hydrolase 94 supersandwich" evidence="1">
    <location>
        <begin position="11"/>
        <end position="269"/>
    </location>
</feature>
<gene>
    <name evidence="2" type="ORF">B1A_01877</name>
</gene>
<proteinExistence type="predicted"/>
<dbReference type="InterPro" id="IPR011013">
    <property type="entry name" value="Gal_mutarotase_sf_dom"/>
</dbReference>
<name>T1CCP8_9ZZZZ</name>
<dbReference type="SUPFAM" id="SSF74650">
    <property type="entry name" value="Galactose mutarotase-like"/>
    <property type="match status" value="1"/>
</dbReference>
<keyword evidence="2" id="KW-0808">Transferase</keyword>
<sequence>LGARSVSVATEMPVRVYGTPDTPVPEVQLLSNGRYHVMITSAGGGYSRWKDIAVLRWREDSTCDNWGLFCYIREVASGVFWSTAYQPTLKRPKSYEAIFSEGRAEFRRRDFIGVDDGDFETHTEIVVSPEDDIELRRTRIINRSRQSKEIEITSYGEVVIASPAADTLHPAFSNLFVQTEILRERHAILCTRRPRSLTEQTHWMFHLMTAYGAKIIEVSYETDRLRFIGRARSVVNPLAMSSNSAALSGTDGSVLDPIVAIRYRIMLDSRTVSYRGHGTPASW</sequence>
<dbReference type="GO" id="GO:0005975">
    <property type="term" value="P:carbohydrate metabolic process"/>
    <property type="evidence" value="ECO:0007669"/>
    <property type="project" value="InterPro"/>
</dbReference>
<evidence type="ECO:0000259" key="1">
    <source>
        <dbReference type="Pfam" id="PF06165"/>
    </source>
</evidence>
<dbReference type="Gene3D" id="2.70.98.40">
    <property type="entry name" value="Glycoside hydrolase, family 65, N-terminal domain"/>
    <property type="match status" value="1"/>
</dbReference>
<feature type="non-terminal residue" evidence="2">
    <location>
        <position position="1"/>
    </location>
</feature>
<comment type="caution">
    <text evidence="2">The sequence shown here is derived from an EMBL/GenBank/DDBJ whole genome shotgun (WGS) entry which is preliminary data.</text>
</comment>
<dbReference type="AlphaFoldDB" id="T1CCP8"/>
<feature type="non-terminal residue" evidence="2">
    <location>
        <position position="283"/>
    </location>
</feature>